<feature type="region of interest" description="Disordered" evidence="1">
    <location>
        <begin position="1"/>
        <end position="74"/>
    </location>
</feature>
<dbReference type="AlphaFoldDB" id="A0A4C1ZMT4"/>
<gene>
    <name evidence="2" type="ORF">EVAR_100212_1</name>
</gene>
<evidence type="ECO:0000313" key="2">
    <source>
        <dbReference type="EMBL" id="GBP87917.1"/>
    </source>
</evidence>
<feature type="compositionally biased region" description="Low complexity" evidence="1">
    <location>
        <begin position="24"/>
        <end position="33"/>
    </location>
</feature>
<dbReference type="Proteomes" id="UP000299102">
    <property type="component" value="Unassembled WGS sequence"/>
</dbReference>
<feature type="compositionally biased region" description="Polar residues" evidence="1">
    <location>
        <begin position="1"/>
        <end position="10"/>
    </location>
</feature>
<proteinExistence type="predicted"/>
<evidence type="ECO:0000256" key="1">
    <source>
        <dbReference type="SAM" id="MobiDB-lite"/>
    </source>
</evidence>
<dbReference type="EMBL" id="BGZK01001894">
    <property type="protein sequence ID" value="GBP87917.1"/>
    <property type="molecule type" value="Genomic_DNA"/>
</dbReference>
<organism evidence="2 3">
    <name type="scientific">Eumeta variegata</name>
    <name type="common">Bagworm moth</name>
    <name type="synonym">Eumeta japonica</name>
    <dbReference type="NCBI Taxonomy" id="151549"/>
    <lineage>
        <taxon>Eukaryota</taxon>
        <taxon>Metazoa</taxon>
        <taxon>Ecdysozoa</taxon>
        <taxon>Arthropoda</taxon>
        <taxon>Hexapoda</taxon>
        <taxon>Insecta</taxon>
        <taxon>Pterygota</taxon>
        <taxon>Neoptera</taxon>
        <taxon>Endopterygota</taxon>
        <taxon>Lepidoptera</taxon>
        <taxon>Glossata</taxon>
        <taxon>Ditrysia</taxon>
        <taxon>Tineoidea</taxon>
        <taxon>Psychidae</taxon>
        <taxon>Oiketicinae</taxon>
        <taxon>Eumeta</taxon>
    </lineage>
</organism>
<accession>A0A4C1ZMT4</accession>
<comment type="caution">
    <text evidence="2">The sequence shown here is derived from an EMBL/GenBank/DDBJ whole genome shotgun (WGS) entry which is preliminary data.</text>
</comment>
<sequence>MAVSGANCNGRSGGHGDDSRVGGACAPAPARRATAARERDHVPGYVTGGSARAQRPASRPRDLHLGAIRNTCNV</sequence>
<reference evidence="2 3" key="1">
    <citation type="journal article" date="2019" name="Commun. Biol.">
        <title>The bagworm genome reveals a unique fibroin gene that provides high tensile strength.</title>
        <authorList>
            <person name="Kono N."/>
            <person name="Nakamura H."/>
            <person name="Ohtoshi R."/>
            <person name="Tomita M."/>
            <person name="Numata K."/>
            <person name="Arakawa K."/>
        </authorList>
    </citation>
    <scope>NUCLEOTIDE SEQUENCE [LARGE SCALE GENOMIC DNA]</scope>
</reference>
<evidence type="ECO:0000313" key="3">
    <source>
        <dbReference type="Proteomes" id="UP000299102"/>
    </source>
</evidence>
<keyword evidence="3" id="KW-1185">Reference proteome</keyword>
<name>A0A4C1ZMT4_EUMVA</name>
<protein>
    <submittedName>
        <fullName evidence="2">Uncharacterized protein</fullName>
    </submittedName>
</protein>